<organism evidence="1 2">
    <name type="scientific">Entomophthora muscae</name>
    <dbReference type="NCBI Taxonomy" id="34485"/>
    <lineage>
        <taxon>Eukaryota</taxon>
        <taxon>Fungi</taxon>
        <taxon>Fungi incertae sedis</taxon>
        <taxon>Zoopagomycota</taxon>
        <taxon>Entomophthoromycotina</taxon>
        <taxon>Entomophthoromycetes</taxon>
        <taxon>Entomophthorales</taxon>
        <taxon>Entomophthoraceae</taxon>
        <taxon>Entomophthora</taxon>
    </lineage>
</organism>
<dbReference type="Proteomes" id="UP001165960">
    <property type="component" value="Unassembled WGS sequence"/>
</dbReference>
<comment type="caution">
    <text evidence="1">The sequence shown here is derived from an EMBL/GenBank/DDBJ whole genome shotgun (WGS) entry which is preliminary data.</text>
</comment>
<accession>A0ACC2STF5</accession>
<sequence>MLHLCFLLGVLGLEHYFEQVLDHFTPAARNVTFKQRYFVNDHAYVEGGPGFLYVGGESSIGEYLVKSGLAVDLAAEHNGVLYALEHRYYGKSQPFEILSVANLKYLSASQALEDLACFAKTIRHRPSKWFLIGGSYPGNLAAWGRQKYPGVFQGALASSAPVEVKADFQEYDTMVGLAFGETCHSIVNQLMRYLDDLYSLGKLDDVKAEVKCTRVHDDILFLYTLADAISSIVQTNDANYSPNINELCSAVSQPVNIPDKLSRLLEILSSFFRTRGTTCYGFTGISDLKALSHNQDSFFRQWTYQSCQEFGYWQTASAYPVRSKHLTIDWFSNFYCKPPFFTPAIGPPNTYAINSEHRGKQIDTTNILFTNGQFDPWSALSNTNRNAIVIANASHVSDLGPADPSDSPSLVRARQIIKHTFRSWINPSDRFN</sequence>
<keyword evidence="2" id="KW-1185">Reference proteome</keyword>
<keyword evidence="1" id="KW-0378">Hydrolase</keyword>
<name>A0ACC2STF5_9FUNG</name>
<protein>
    <submittedName>
        <fullName evidence="1">Thymus-specific serine protease</fullName>
    </submittedName>
</protein>
<evidence type="ECO:0000313" key="2">
    <source>
        <dbReference type="Proteomes" id="UP001165960"/>
    </source>
</evidence>
<reference evidence="1" key="1">
    <citation type="submission" date="2022-04" db="EMBL/GenBank/DDBJ databases">
        <title>Genome of the entomopathogenic fungus Entomophthora muscae.</title>
        <authorList>
            <person name="Elya C."/>
            <person name="Lovett B.R."/>
            <person name="Lee E."/>
            <person name="Macias A.M."/>
            <person name="Hajek A.E."/>
            <person name="De Bivort B.L."/>
            <person name="Kasson M.T."/>
            <person name="De Fine Licht H.H."/>
            <person name="Stajich J.E."/>
        </authorList>
    </citation>
    <scope>NUCLEOTIDE SEQUENCE</scope>
    <source>
        <strain evidence="1">Berkeley</strain>
    </source>
</reference>
<proteinExistence type="predicted"/>
<keyword evidence="1" id="KW-0645">Protease</keyword>
<gene>
    <name evidence="1" type="primary">prss16_6</name>
    <name evidence="1" type="ORF">DSO57_1018146</name>
</gene>
<dbReference type="EMBL" id="QTSX02004338">
    <property type="protein sequence ID" value="KAJ9065564.1"/>
    <property type="molecule type" value="Genomic_DNA"/>
</dbReference>
<evidence type="ECO:0000313" key="1">
    <source>
        <dbReference type="EMBL" id="KAJ9065564.1"/>
    </source>
</evidence>